<evidence type="ECO:0000256" key="2">
    <source>
        <dbReference type="SAM" id="Coils"/>
    </source>
</evidence>
<dbReference type="Proteomes" id="UP001304243">
    <property type="component" value="Unassembled WGS sequence"/>
</dbReference>
<dbReference type="Gene3D" id="3.30.40.10">
    <property type="entry name" value="Zinc/RING finger domain, C3HC4 (zinc finger)"/>
    <property type="match status" value="1"/>
</dbReference>
<feature type="region of interest" description="Disordered" evidence="3">
    <location>
        <begin position="176"/>
        <end position="196"/>
    </location>
</feature>
<evidence type="ECO:0000259" key="4">
    <source>
        <dbReference type="PROSITE" id="PS50089"/>
    </source>
</evidence>
<dbReference type="PANTHER" id="PTHR16047:SF7">
    <property type="entry name" value="E3 UBIQUITIN-PROTEIN LIGASE RFWD3"/>
    <property type="match status" value="1"/>
</dbReference>
<name>A0AAN7HVM5_9FUNG</name>
<comment type="caution">
    <text evidence="5">The sequence shown here is derived from an EMBL/GenBank/DDBJ whole genome shotgun (WGS) entry which is preliminary data.</text>
</comment>
<sequence length="327" mass="37211">MPFQCIICLQPLIAGGDHPAAIPCGHVYHKSCLQPWIREHRNCPLCKKACTQQKIISPLYLSSDDEQMQIAHADTSEQAQVLQLEVLQLRQEKETVQQRYNLTRQELLDEKVKSQEMASDLRGATKAIRYMKQIRSRVAELDDLMNSPTSRAFFQSLESYSKEDLLVQNRAMQSRLRKAHTERDDAVRKSSQLERSNLHMEKKIERLKIKLQLAEAGSAATKQAAAALQKPRRTGNVIVLDDSDGDNDEDDSNDDDQTLDDDSDGPVLIAESSSSNHSGIYNSRDDHSSNQQTLKRHHSLLSDNDEDFAIEEHKRVDLGHSHHPRWN</sequence>
<dbReference type="InterPro" id="IPR037381">
    <property type="entry name" value="RFWD3"/>
</dbReference>
<dbReference type="AlphaFoldDB" id="A0AAN7HVM5"/>
<dbReference type="EMBL" id="JASEJX010000011">
    <property type="protein sequence ID" value="KAK4520220.1"/>
    <property type="molecule type" value="Genomic_DNA"/>
</dbReference>
<dbReference type="PANTHER" id="PTHR16047">
    <property type="entry name" value="RFWD3 PROTEIN"/>
    <property type="match status" value="1"/>
</dbReference>
<keyword evidence="1" id="KW-0863">Zinc-finger</keyword>
<keyword evidence="6" id="KW-1185">Reference proteome</keyword>
<dbReference type="PROSITE" id="PS50089">
    <property type="entry name" value="ZF_RING_2"/>
    <property type="match status" value="1"/>
</dbReference>
<dbReference type="GO" id="GO:0036297">
    <property type="term" value="P:interstrand cross-link repair"/>
    <property type="evidence" value="ECO:0007669"/>
    <property type="project" value="InterPro"/>
</dbReference>
<evidence type="ECO:0000256" key="3">
    <source>
        <dbReference type="SAM" id="MobiDB-lite"/>
    </source>
</evidence>
<feature type="compositionally biased region" description="Acidic residues" evidence="3">
    <location>
        <begin position="241"/>
        <end position="264"/>
    </location>
</feature>
<dbReference type="Pfam" id="PF13639">
    <property type="entry name" value="zf-RING_2"/>
    <property type="match status" value="1"/>
</dbReference>
<evidence type="ECO:0000313" key="6">
    <source>
        <dbReference type="Proteomes" id="UP001304243"/>
    </source>
</evidence>
<keyword evidence="1" id="KW-0479">Metal-binding</keyword>
<reference evidence="5 6" key="1">
    <citation type="submission" date="2022-11" db="EMBL/GenBank/DDBJ databases">
        <title>Mucor velutinosus strain NIH1002 WGS.</title>
        <authorList>
            <person name="Subramanian P."/>
            <person name="Mullikin J.C."/>
            <person name="Segre J.A."/>
            <person name="Zelazny A.M."/>
        </authorList>
    </citation>
    <scope>NUCLEOTIDE SEQUENCE [LARGE SCALE GENOMIC DNA]</scope>
    <source>
        <strain evidence="5 6">NIH1002</strain>
    </source>
</reference>
<dbReference type="RefSeq" id="XP_064686886.1">
    <property type="nucleotide sequence ID" value="XM_064827602.1"/>
</dbReference>
<dbReference type="GO" id="GO:0004842">
    <property type="term" value="F:ubiquitin-protein transferase activity"/>
    <property type="evidence" value="ECO:0007669"/>
    <property type="project" value="InterPro"/>
</dbReference>
<feature type="compositionally biased region" description="Low complexity" evidence="3">
    <location>
        <begin position="272"/>
        <end position="282"/>
    </location>
</feature>
<feature type="coiled-coil region" evidence="2">
    <location>
        <begin position="72"/>
        <end position="106"/>
    </location>
</feature>
<dbReference type="SMART" id="SM00184">
    <property type="entry name" value="RING"/>
    <property type="match status" value="1"/>
</dbReference>
<keyword evidence="1" id="KW-0862">Zinc</keyword>
<evidence type="ECO:0000313" key="5">
    <source>
        <dbReference type="EMBL" id="KAK4520220.1"/>
    </source>
</evidence>
<dbReference type="GO" id="GO:0005634">
    <property type="term" value="C:nucleus"/>
    <property type="evidence" value="ECO:0007669"/>
    <property type="project" value="InterPro"/>
</dbReference>
<proteinExistence type="predicted"/>
<evidence type="ECO:0000256" key="1">
    <source>
        <dbReference type="PROSITE-ProRule" id="PRU00175"/>
    </source>
</evidence>
<dbReference type="InterPro" id="IPR001841">
    <property type="entry name" value="Znf_RING"/>
</dbReference>
<dbReference type="InterPro" id="IPR013083">
    <property type="entry name" value="Znf_RING/FYVE/PHD"/>
</dbReference>
<feature type="domain" description="RING-type" evidence="4">
    <location>
        <begin position="5"/>
        <end position="47"/>
    </location>
</feature>
<dbReference type="GO" id="GO:0008270">
    <property type="term" value="F:zinc ion binding"/>
    <property type="evidence" value="ECO:0007669"/>
    <property type="project" value="UniProtKB-KW"/>
</dbReference>
<accession>A0AAN7HVM5</accession>
<feature type="compositionally biased region" description="Basic and acidic residues" evidence="3">
    <location>
        <begin position="179"/>
        <end position="196"/>
    </location>
</feature>
<feature type="region of interest" description="Disordered" evidence="3">
    <location>
        <begin position="235"/>
        <end position="295"/>
    </location>
</feature>
<dbReference type="SUPFAM" id="SSF57850">
    <property type="entry name" value="RING/U-box"/>
    <property type="match status" value="1"/>
</dbReference>
<dbReference type="GeneID" id="89952037"/>
<keyword evidence="2" id="KW-0175">Coiled coil</keyword>
<protein>
    <recommendedName>
        <fullName evidence="4">RING-type domain-containing protein</fullName>
    </recommendedName>
</protein>
<dbReference type="GO" id="GO:0016567">
    <property type="term" value="P:protein ubiquitination"/>
    <property type="evidence" value="ECO:0007669"/>
    <property type="project" value="InterPro"/>
</dbReference>
<organism evidence="5 6">
    <name type="scientific">Mucor velutinosus</name>
    <dbReference type="NCBI Taxonomy" id="708070"/>
    <lineage>
        <taxon>Eukaryota</taxon>
        <taxon>Fungi</taxon>
        <taxon>Fungi incertae sedis</taxon>
        <taxon>Mucoromycota</taxon>
        <taxon>Mucoromycotina</taxon>
        <taxon>Mucoromycetes</taxon>
        <taxon>Mucorales</taxon>
        <taxon>Mucorineae</taxon>
        <taxon>Mucoraceae</taxon>
        <taxon>Mucor</taxon>
    </lineage>
</organism>
<gene>
    <name evidence="5" type="ORF">ATC70_008351</name>
</gene>